<keyword evidence="3" id="KW-0337">GPI-anchor biosynthesis</keyword>
<gene>
    <name evidence="12" type="ORF">Ciccas_005422</name>
</gene>
<feature type="transmembrane region" description="Helical" evidence="11">
    <location>
        <begin position="72"/>
        <end position="95"/>
    </location>
</feature>
<evidence type="ECO:0000256" key="4">
    <source>
        <dbReference type="ARBA" id="ARBA00022676"/>
    </source>
</evidence>
<dbReference type="Proteomes" id="UP001626550">
    <property type="component" value="Unassembled WGS sequence"/>
</dbReference>
<organism evidence="12 13">
    <name type="scientific">Cichlidogyrus casuarinus</name>
    <dbReference type="NCBI Taxonomy" id="1844966"/>
    <lineage>
        <taxon>Eukaryota</taxon>
        <taxon>Metazoa</taxon>
        <taxon>Spiralia</taxon>
        <taxon>Lophotrochozoa</taxon>
        <taxon>Platyhelminthes</taxon>
        <taxon>Monogenea</taxon>
        <taxon>Monopisthocotylea</taxon>
        <taxon>Dactylogyridea</taxon>
        <taxon>Ancyrocephalidae</taxon>
        <taxon>Cichlidogyrus</taxon>
    </lineage>
</organism>
<protein>
    <recommendedName>
        <fullName evidence="11">Mannosyltransferase</fullName>
        <ecNumber evidence="11">2.4.1.-</ecNumber>
    </recommendedName>
</protein>
<keyword evidence="8 11" id="KW-1133">Transmembrane helix</keyword>
<evidence type="ECO:0000256" key="9">
    <source>
        <dbReference type="ARBA" id="ARBA00023136"/>
    </source>
</evidence>
<evidence type="ECO:0000256" key="6">
    <source>
        <dbReference type="ARBA" id="ARBA00022692"/>
    </source>
</evidence>
<feature type="transmembrane region" description="Helical" evidence="11">
    <location>
        <begin position="115"/>
        <end position="134"/>
    </location>
</feature>
<sequence>MGLLSLINDLYLYIAARELKLHPLIPMVMYASLPQGGLILSARTLSNSIEAILVSFFLLLIQSTKITSHRSFLIFLQTFILALGFFLRPTFILFVFWPSLLQIHHMVTTYKLKHFAQYVLIGIAGLLLSCYSLVRIDSNYYMKKWVMAPINFLAYNWEPKNLAQHGIHPRYLHLIVNLPLLILNPVAFLYLLQRPTKATFHLLCSVLVPLAALSLFQHQESRFLLPIVPQLCLILSQNWQKSRSRSAFVTIWIVYSLVHFLFWGYLHQGGLLKMAQLIHSNPSECRDFHFWKTYMMPRFLLDNVSVHDLGGIPSDQLYLKFNESGSKCVNLIGPCLFADAFGMEVARASGHVWTEDFKEVWDNFSLSVFDMCWKRINL</sequence>
<dbReference type="PANTHER" id="PTHR22760:SF3">
    <property type="entry name" value="GPI MANNOSYLTRANSFERASE 4"/>
    <property type="match status" value="1"/>
</dbReference>
<dbReference type="EC" id="2.4.1.-" evidence="11"/>
<dbReference type="Pfam" id="PF03901">
    <property type="entry name" value="Glyco_transf_22"/>
    <property type="match status" value="1"/>
</dbReference>
<dbReference type="GO" id="GO:0005789">
    <property type="term" value="C:endoplasmic reticulum membrane"/>
    <property type="evidence" value="ECO:0007669"/>
    <property type="project" value="UniProtKB-SubCell"/>
</dbReference>
<keyword evidence="13" id="KW-1185">Reference proteome</keyword>
<feature type="transmembrane region" description="Helical" evidence="11">
    <location>
        <begin position="171"/>
        <end position="192"/>
    </location>
</feature>
<evidence type="ECO:0000256" key="5">
    <source>
        <dbReference type="ARBA" id="ARBA00022679"/>
    </source>
</evidence>
<comment type="subcellular location">
    <subcellularLocation>
        <location evidence="1 11">Endoplasmic reticulum membrane</location>
        <topology evidence="1 11">Multi-pass membrane protein</topology>
    </subcellularLocation>
</comment>
<dbReference type="GO" id="GO:0006506">
    <property type="term" value="P:GPI anchor biosynthetic process"/>
    <property type="evidence" value="ECO:0007669"/>
    <property type="project" value="UniProtKB-KW"/>
</dbReference>
<dbReference type="GO" id="GO:0016757">
    <property type="term" value="F:glycosyltransferase activity"/>
    <property type="evidence" value="ECO:0007669"/>
    <property type="project" value="UniProtKB-KW"/>
</dbReference>
<reference evidence="12 13" key="1">
    <citation type="submission" date="2024-11" db="EMBL/GenBank/DDBJ databases">
        <title>Adaptive evolution of stress response genes in parasites aligns with host niche diversity.</title>
        <authorList>
            <person name="Hahn C."/>
            <person name="Resl P."/>
        </authorList>
    </citation>
    <scope>NUCLEOTIDE SEQUENCE [LARGE SCALE GENOMIC DNA]</scope>
    <source>
        <strain evidence="12">EGGRZ-B1_66</strain>
        <tissue evidence="12">Body</tissue>
    </source>
</reference>
<evidence type="ECO:0000256" key="1">
    <source>
        <dbReference type="ARBA" id="ARBA00004477"/>
    </source>
</evidence>
<feature type="transmembrane region" description="Helical" evidence="11">
    <location>
        <begin position="38"/>
        <end position="60"/>
    </location>
</feature>
<evidence type="ECO:0000256" key="8">
    <source>
        <dbReference type="ARBA" id="ARBA00022989"/>
    </source>
</evidence>
<comment type="caution">
    <text evidence="12">The sequence shown here is derived from an EMBL/GenBank/DDBJ whole genome shotgun (WGS) entry which is preliminary data.</text>
</comment>
<keyword evidence="6 11" id="KW-0812">Transmembrane</keyword>
<accession>A0ABD2Q8N4</accession>
<comment type="pathway">
    <text evidence="2">Glycolipid biosynthesis; glycosylphosphatidylinositol-anchor biosynthesis.</text>
</comment>
<evidence type="ECO:0000256" key="7">
    <source>
        <dbReference type="ARBA" id="ARBA00022824"/>
    </source>
</evidence>
<feature type="transmembrane region" description="Helical" evidence="11">
    <location>
        <begin position="246"/>
        <end position="266"/>
    </location>
</feature>
<name>A0ABD2Q8N4_9PLAT</name>
<evidence type="ECO:0000313" key="12">
    <source>
        <dbReference type="EMBL" id="KAL3315931.1"/>
    </source>
</evidence>
<keyword evidence="5" id="KW-0808">Transferase</keyword>
<keyword evidence="7 11" id="KW-0256">Endoplasmic reticulum</keyword>
<keyword evidence="9 11" id="KW-0472">Membrane</keyword>
<dbReference type="AlphaFoldDB" id="A0ABD2Q8N4"/>
<evidence type="ECO:0000256" key="11">
    <source>
        <dbReference type="RuleBase" id="RU363075"/>
    </source>
</evidence>
<evidence type="ECO:0000256" key="2">
    <source>
        <dbReference type="ARBA" id="ARBA00004687"/>
    </source>
</evidence>
<dbReference type="InterPro" id="IPR005599">
    <property type="entry name" value="GPI_mannosylTrfase"/>
</dbReference>
<proteinExistence type="inferred from homology"/>
<evidence type="ECO:0000256" key="10">
    <source>
        <dbReference type="ARBA" id="ARBA00038466"/>
    </source>
</evidence>
<dbReference type="PANTHER" id="PTHR22760">
    <property type="entry name" value="GLYCOSYLTRANSFERASE"/>
    <property type="match status" value="1"/>
</dbReference>
<evidence type="ECO:0000313" key="13">
    <source>
        <dbReference type="Proteomes" id="UP001626550"/>
    </source>
</evidence>
<dbReference type="EMBL" id="JBJKFK010000635">
    <property type="protein sequence ID" value="KAL3315931.1"/>
    <property type="molecule type" value="Genomic_DNA"/>
</dbReference>
<feature type="transmembrane region" description="Helical" evidence="11">
    <location>
        <begin position="198"/>
        <end position="216"/>
    </location>
</feature>
<evidence type="ECO:0000256" key="3">
    <source>
        <dbReference type="ARBA" id="ARBA00022502"/>
    </source>
</evidence>
<keyword evidence="4 11" id="KW-0328">Glycosyltransferase</keyword>
<comment type="similarity">
    <text evidence="10">Belongs to the glycosyltransferase 22 family. PIGZ subfamily.</text>
</comment>